<keyword evidence="2" id="KW-0418">Kinase</keyword>
<dbReference type="OrthoDB" id="6252103at2759"/>
<keyword evidence="5" id="KW-1185">Reference proteome</keyword>
<reference evidence="3 5" key="2">
    <citation type="submission" date="2023-09" db="EMBL/GenBank/DDBJ databases">
        <title>Complete-Gapless Cercospora beticola genome.</title>
        <authorList>
            <person name="Wyatt N.A."/>
            <person name="Spanner R.E."/>
            <person name="Bolton M.D."/>
        </authorList>
    </citation>
    <scope>NUCLEOTIDE SEQUENCE [LARGE SCALE GENOMIC DNA]</scope>
    <source>
        <strain evidence="3">Cb09-40</strain>
    </source>
</reference>
<dbReference type="Pfam" id="PF00400">
    <property type="entry name" value="WD40"/>
    <property type="match status" value="2"/>
</dbReference>
<dbReference type="AlphaFoldDB" id="A0A2G5I9C4"/>
<dbReference type="Proteomes" id="UP000230605">
    <property type="component" value="Chromosome 1"/>
</dbReference>
<evidence type="ECO:0000313" key="2">
    <source>
        <dbReference type="EMBL" id="PIB01391.1"/>
    </source>
</evidence>
<evidence type="ECO:0000256" key="1">
    <source>
        <dbReference type="SAM" id="MobiDB-lite"/>
    </source>
</evidence>
<dbReference type="InterPro" id="IPR015943">
    <property type="entry name" value="WD40/YVTN_repeat-like_dom_sf"/>
</dbReference>
<reference evidence="2 4" key="1">
    <citation type="submission" date="2015-10" db="EMBL/GenBank/DDBJ databases">
        <title>The cercosporin biosynthetic gene cluster was horizontally transferred to several fungal lineages and shown to be expanded in Cercospora beticola based on microsynteny with recipient genomes.</title>
        <authorList>
            <person name="De Jonge R."/>
            <person name="Ebert M.K."/>
            <person name="Suttle J.C."/>
            <person name="Jurick Ii W.M."/>
            <person name="Secor G.A."/>
            <person name="Thomma B.P."/>
            <person name="Van De Peer Y."/>
            <person name="Bolton M.D."/>
        </authorList>
    </citation>
    <scope>NUCLEOTIDE SEQUENCE [LARGE SCALE GENOMIC DNA]</scope>
    <source>
        <strain evidence="2 4">09-40</strain>
    </source>
</reference>
<dbReference type="SMART" id="SM00320">
    <property type="entry name" value="WD40"/>
    <property type="match status" value="7"/>
</dbReference>
<dbReference type="PANTHER" id="PTHR45589">
    <property type="entry name" value="WD REPEAT DOMAIN 62, ISOFORM G"/>
    <property type="match status" value="1"/>
</dbReference>
<dbReference type="InterPro" id="IPR036322">
    <property type="entry name" value="WD40_repeat_dom_sf"/>
</dbReference>
<feature type="compositionally biased region" description="Polar residues" evidence="1">
    <location>
        <begin position="1023"/>
        <end position="1034"/>
    </location>
</feature>
<dbReference type="InterPro" id="IPR001680">
    <property type="entry name" value="WD40_rpt"/>
</dbReference>
<feature type="region of interest" description="Disordered" evidence="1">
    <location>
        <begin position="789"/>
        <end position="919"/>
    </location>
</feature>
<dbReference type="InterPro" id="IPR052779">
    <property type="entry name" value="WDR62"/>
</dbReference>
<feature type="compositionally biased region" description="Polar residues" evidence="1">
    <location>
        <begin position="903"/>
        <end position="919"/>
    </location>
</feature>
<feature type="compositionally biased region" description="Basic and acidic residues" evidence="1">
    <location>
        <begin position="821"/>
        <end position="832"/>
    </location>
</feature>
<feature type="region of interest" description="Disordered" evidence="1">
    <location>
        <begin position="269"/>
        <end position="294"/>
    </location>
</feature>
<dbReference type="GO" id="GO:0016301">
    <property type="term" value="F:kinase activity"/>
    <property type="evidence" value="ECO:0007669"/>
    <property type="project" value="UniProtKB-KW"/>
</dbReference>
<dbReference type="Gene3D" id="2.130.10.10">
    <property type="entry name" value="YVTN repeat-like/Quinoprotein amine dehydrogenase"/>
    <property type="match status" value="3"/>
</dbReference>
<feature type="compositionally biased region" description="Basic and acidic residues" evidence="1">
    <location>
        <begin position="1009"/>
        <end position="1022"/>
    </location>
</feature>
<dbReference type="SUPFAM" id="SSF50978">
    <property type="entry name" value="WD40 repeat-like"/>
    <property type="match status" value="2"/>
</dbReference>
<dbReference type="EMBL" id="LKMD01000100">
    <property type="protein sequence ID" value="PIB01391.1"/>
    <property type="molecule type" value="Genomic_DNA"/>
</dbReference>
<sequence length="1065" mass="114831">MSALYGSIRLTPSNSPFLRSPSPRSPTKHAKEEPCLHLHKSIGTTTVAVSGFDNLYSRSKFAYTAGAAAVVVTVDQDLNITQDFFRAKPNSNGGARDTVGGWPSTPTPRPTSQLIKEGASPLGAASRDWSDSPTGRSSTAKDRIKSATSVALSANGKWLAVGETGYRPRILIFALKEGSSEAPICILSEHSFGVHALSFSPDSRYLASLGTVNDGFLYVWNIEERTGIASLHASNKCTTFINDMTWMGNSIITAGLRFVKIWRPDEDAPSEARESTRHALTTPRPRYETRNSDYGNSILTPKHRVLAGKNSLLGELLDAAFVSVTAISDSKSLLCTEGGEICLLDDRDKMQSLSLAVYTGSTISTARKDDRDMFHVYGANGQTSYLIPDLQRRASSKVTKSPSTSPSRAAFPQNITIAAATLDNAIVTIDSNRSIRMSKRADDLSTDTQSSRCLSAHQDPVLGVLPFGSSIYSKAAFCTYSGKGAVHFWDAEGDTVSETIRMPMEYSDASGNVNEMRTLAVLSDGSMLASGDKFGALALVDLRTKKVKCHIRAHTAEVTALLAFERDGVEFLASASRDRTIQLFMCDGGILDLVQTMDEHAGAVTGLLLSENGQHLMSCSADRSVVVREACIRKADDPRTLAFAMLRAITLKSAPTSMCLAGSPDTILVSSTDRVVAKFSTKTGTSGFSFKCADNENGEAVVLSKILFAPSLNGNPTIVGVSSTDKSVRLYTDYGNLVARDWGHTEGITDAALIAASITSKVEQSASPQIVTVAADSTIFVWHGTATTRSSTQMSDHSNGESASTPTTLGPPLRKVLSHSEISKIRRDRAAEVQDPPSPCNTTAVQPPSPPKVRRKTSRISLAQAPRLEPGFRTNYDTSRRRSLRHRSPSPPSPRNTKKENVRSTSQLGMSLRSKSSENVLRTTATVSNGSGFGTITASTDSVCRTLRMYRKKLAIASSNDKVTPDAFKELEKELRLTAKMLSEKTEGTSLDDDAITRILRRTSSKTNYRVDEKLKSRDDGTPNRNSDSASPTSPEIGLPAVHEVRSFERSDTAPGALESAKVIS</sequence>
<protein>
    <submittedName>
        <fullName evidence="2">Mitogen-activated protein kinase-binding protein 1</fullName>
    </submittedName>
</protein>
<evidence type="ECO:0000313" key="3">
    <source>
        <dbReference type="EMBL" id="WPA95717.1"/>
    </source>
</evidence>
<dbReference type="EMBL" id="CP134184">
    <property type="protein sequence ID" value="WPA95717.1"/>
    <property type="molecule type" value="Genomic_DNA"/>
</dbReference>
<accession>A0A2G5I9C4</accession>
<name>A0A2G5I9C4_CERBT</name>
<evidence type="ECO:0000313" key="4">
    <source>
        <dbReference type="Proteomes" id="UP000230605"/>
    </source>
</evidence>
<organism evidence="2 4">
    <name type="scientific">Cercospora beticola</name>
    <name type="common">Sugarbeet leaf spot fungus</name>
    <dbReference type="NCBI Taxonomy" id="122368"/>
    <lineage>
        <taxon>Eukaryota</taxon>
        <taxon>Fungi</taxon>
        <taxon>Dikarya</taxon>
        <taxon>Ascomycota</taxon>
        <taxon>Pezizomycotina</taxon>
        <taxon>Dothideomycetes</taxon>
        <taxon>Dothideomycetidae</taxon>
        <taxon>Mycosphaerellales</taxon>
        <taxon>Mycosphaerellaceae</taxon>
        <taxon>Cercospora</taxon>
    </lineage>
</organism>
<feature type="compositionally biased region" description="Polar residues" evidence="1">
    <location>
        <begin position="789"/>
        <end position="808"/>
    </location>
</feature>
<gene>
    <name evidence="2" type="ORF">CB0940_00308</name>
    <name evidence="3" type="ORF">RHO25_000320</name>
</gene>
<feature type="compositionally biased region" description="Basic and acidic residues" evidence="1">
    <location>
        <begin position="1043"/>
        <end position="1052"/>
    </location>
</feature>
<proteinExistence type="predicted"/>
<dbReference type="PANTHER" id="PTHR45589:SF1">
    <property type="entry name" value="WD REPEAT DOMAIN 62, ISOFORM G"/>
    <property type="match status" value="1"/>
</dbReference>
<dbReference type="Proteomes" id="UP001302367">
    <property type="component" value="Chromosome 1"/>
</dbReference>
<feature type="region of interest" description="Disordered" evidence="1">
    <location>
        <begin position="87"/>
        <end position="142"/>
    </location>
</feature>
<feature type="region of interest" description="Disordered" evidence="1">
    <location>
        <begin position="1009"/>
        <end position="1065"/>
    </location>
</feature>
<evidence type="ECO:0000313" key="5">
    <source>
        <dbReference type="Proteomes" id="UP001302367"/>
    </source>
</evidence>
<keyword evidence="2" id="KW-0808">Transferase</keyword>